<evidence type="ECO:0000256" key="5">
    <source>
        <dbReference type="ARBA" id="ARBA00022840"/>
    </source>
</evidence>
<feature type="region of interest" description="Disordered" evidence="6">
    <location>
        <begin position="129"/>
        <end position="199"/>
    </location>
</feature>
<keyword evidence="9" id="KW-1185">Reference proteome</keyword>
<dbReference type="PROSITE" id="PS50011">
    <property type="entry name" value="PROTEIN_KINASE_DOM"/>
    <property type="match status" value="1"/>
</dbReference>
<dbReference type="GO" id="GO:0000045">
    <property type="term" value="P:autophagosome assembly"/>
    <property type="evidence" value="ECO:0007669"/>
    <property type="project" value="TreeGrafter"/>
</dbReference>
<evidence type="ECO:0000256" key="2">
    <source>
        <dbReference type="ARBA" id="ARBA00022679"/>
    </source>
</evidence>
<keyword evidence="4" id="KW-0418">Kinase</keyword>
<evidence type="ECO:0000256" key="3">
    <source>
        <dbReference type="ARBA" id="ARBA00022741"/>
    </source>
</evidence>
<feature type="region of interest" description="Disordered" evidence="6">
    <location>
        <begin position="640"/>
        <end position="706"/>
    </location>
</feature>
<organism evidence="8 9">
    <name type="scientific">Collybiopsis confluens</name>
    <dbReference type="NCBI Taxonomy" id="2823264"/>
    <lineage>
        <taxon>Eukaryota</taxon>
        <taxon>Fungi</taxon>
        <taxon>Dikarya</taxon>
        <taxon>Basidiomycota</taxon>
        <taxon>Agaricomycotina</taxon>
        <taxon>Agaricomycetes</taxon>
        <taxon>Agaricomycetidae</taxon>
        <taxon>Agaricales</taxon>
        <taxon>Marasmiineae</taxon>
        <taxon>Omphalotaceae</taxon>
        <taxon>Collybiopsis</taxon>
    </lineage>
</organism>
<evidence type="ECO:0000313" key="9">
    <source>
        <dbReference type="Proteomes" id="UP000518752"/>
    </source>
</evidence>
<dbReference type="PROSITE" id="PS00108">
    <property type="entry name" value="PROTEIN_KINASE_ST"/>
    <property type="match status" value="1"/>
</dbReference>
<dbReference type="GO" id="GO:0004674">
    <property type="term" value="F:protein serine/threonine kinase activity"/>
    <property type="evidence" value="ECO:0007669"/>
    <property type="project" value="UniProtKB-EC"/>
</dbReference>
<comment type="caution">
    <text evidence="8">The sequence shown here is derived from an EMBL/GenBank/DDBJ whole genome shotgun (WGS) entry which is preliminary data.</text>
</comment>
<dbReference type="GO" id="GO:0010506">
    <property type="term" value="P:regulation of autophagy"/>
    <property type="evidence" value="ECO:0007669"/>
    <property type="project" value="InterPro"/>
</dbReference>
<proteinExistence type="predicted"/>
<dbReference type="Gene3D" id="1.10.510.10">
    <property type="entry name" value="Transferase(Phosphotransferase) domain 1"/>
    <property type="match status" value="1"/>
</dbReference>
<dbReference type="Proteomes" id="UP000518752">
    <property type="component" value="Unassembled WGS sequence"/>
</dbReference>
<keyword evidence="2" id="KW-0808">Transferase</keyword>
<feature type="compositionally biased region" description="Acidic residues" evidence="6">
    <location>
        <begin position="996"/>
        <end position="1008"/>
    </location>
</feature>
<dbReference type="InterPro" id="IPR000719">
    <property type="entry name" value="Prot_kinase_dom"/>
</dbReference>
<reference evidence="8 9" key="1">
    <citation type="journal article" date="2020" name="ISME J.">
        <title>Uncovering the hidden diversity of litter-decomposition mechanisms in mushroom-forming fungi.</title>
        <authorList>
            <person name="Floudas D."/>
            <person name="Bentzer J."/>
            <person name="Ahren D."/>
            <person name="Johansson T."/>
            <person name="Persson P."/>
            <person name="Tunlid A."/>
        </authorList>
    </citation>
    <scope>NUCLEOTIDE SEQUENCE [LARGE SCALE GENOMIC DNA]</scope>
    <source>
        <strain evidence="8 9">CBS 406.79</strain>
    </source>
</reference>
<feature type="compositionally biased region" description="Basic and acidic residues" evidence="6">
    <location>
        <begin position="983"/>
        <end position="995"/>
    </location>
</feature>
<dbReference type="GO" id="GO:0000407">
    <property type="term" value="C:phagophore assembly site"/>
    <property type="evidence" value="ECO:0007669"/>
    <property type="project" value="TreeGrafter"/>
</dbReference>
<dbReference type="AlphaFoldDB" id="A0A8H5G5G8"/>
<dbReference type="EMBL" id="JAACJN010000231">
    <property type="protein sequence ID" value="KAF5358721.1"/>
    <property type="molecule type" value="Genomic_DNA"/>
</dbReference>
<feature type="domain" description="Protein kinase" evidence="7">
    <location>
        <begin position="185"/>
        <end position="510"/>
    </location>
</feature>
<accession>A0A8H5G5G8</accession>
<dbReference type="OrthoDB" id="4062651at2759"/>
<evidence type="ECO:0000256" key="4">
    <source>
        <dbReference type="ARBA" id="ARBA00022777"/>
    </source>
</evidence>
<dbReference type="SMART" id="SM00220">
    <property type="entry name" value="S_TKc"/>
    <property type="match status" value="1"/>
</dbReference>
<dbReference type="GO" id="GO:0016020">
    <property type="term" value="C:membrane"/>
    <property type="evidence" value="ECO:0007669"/>
    <property type="project" value="TreeGrafter"/>
</dbReference>
<feature type="compositionally biased region" description="Basic residues" evidence="6">
    <location>
        <begin position="690"/>
        <end position="706"/>
    </location>
</feature>
<dbReference type="PANTHER" id="PTHR24348:SF22">
    <property type="entry name" value="NON-SPECIFIC SERINE_THREONINE PROTEIN KINASE"/>
    <property type="match status" value="1"/>
</dbReference>
<dbReference type="GO" id="GO:0005524">
    <property type="term" value="F:ATP binding"/>
    <property type="evidence" value="ECO:0007669"/>
    <property type="project" value="UniProtKB-KW"/>
</dbReference>
<dbReference type="GO" id="GO:0005776">
    <property type="term" value="C:autophagosome"/>
    <property type="evidence" value="ECO:0007669"/>
    <property type="project" value="TreeGrafter"/>
</dbReference>
<name>A0A8H5G5G8_9AGAR</name>
<dbReference type="PANTHER" id="PTHR24348">
    <property type="entry name" value="SERINE/THREONINE-PROTEIN KINASE UNC-51-RELATED"/>
    <property type="match status" value="1"/>
</dbReference>
<evidence type="ECO:0000256" key="6">
    <source>
        <dbReference type="SAM" id="MobiDB-lite"/>
    </source>
</evidence>
<dbReference type="EC" id="2.7.11.1" evidence="1"/>
<keyword evidence="5" id="KW-0067">ATP-binding</keyword>
<dbReference type="InterPro" id="IPR045341">
    <property type="entry name" value="DUF6532"/>
</dbReference>
<dbReference type="Pfam" id="PF20149">
    <property type="entry name" value="DUF6532"/>
    <property type="match status" value="1"/>
</dbReference>
<feature type="compositionally biased region" description="Acidic residues" evidence="6">
    <location>
        <begin position="178"/>
        <end position="194"/>
    </location>
</feature>
<dbReference type="GO" id="GO:0005829">
    <property type="term" value="C:cytosol"/>
    <property type="evidence" value="ECO:0007669"/>
    <property type="project" value="TreeGrafter"/>
</dbReference>
<feature type="region of interest" description="Disordered" evidence="6">
    <location>
        <begin position="971"/>
        <end position="1018"/>
    </location>
</feature>
<feature type="region of interest" description="Disordered" evidence="6">
    <location>
        <begin position="551"/>
        <end position="582"/>
    </location>
</feature>
<sequence length="1043" mass="117125">MVRRSINLFEGDDDFIRMLLQAAMTIRLVNKTRQYIDPDAEELVLPCLYIDGTWQKATLFVLFQSGAQDLQILFTQDEMNLTTATGAITLIKSLYNILSLVTRDSSTLDMHLKLQQAFNSLDHFPTSGSVTSMKRKASAQGGRDNKRPRLESSRSGGGQDANSAATDIADGNKSSFGDDQDSDGWNDEDFDDGGSIDTATDSADLEAEIECNGFRLDDQACSSLPAWGENWGVRAGFSLRDGSGVVIKRVRRSQERKIHQYMANLKFADAVVLPILAVLSLERSTYLVFPRWPESLEEFITSGGLQHVYSEDCIEITLALASGLAFLHKHHIAHLDIKPANLVVDKDASPVALRIIDFSAAVHVPDELTMISIYAGTQGYMAPEVSTMSRYLPYKADLFSCGQVFLDIANGWDRDGMIQNFGDQLTQVDPQARPDLTTWLQLGGTASWRMVRALIIWFSMDGHILRRNFNNMLNSYIQSIQFHILDHTSTSRSVRYSRINTSTAYAHPLSRRMKLRWKAFSYRRPMALFDFLDINDMAYYYSNRLKPGKALHVSSSQNSSGPGPDPSQTVLTAHPQHNGSPSTAALLKNLLEKLPQNNEETMSYFTTLLKASSQEQGTPSNHVLNGDENNFLRELDQALEPPQLPNNGKIIQGEEDDDEELTEEDESLGTMDDDGQEPNNMLPVKDITKRGKRRSSRRRQGGKKPKVLLKEFDNDDLPLLAKRCARMGTCIINMFPDNKLFAWALFSDKLREMAAEGAADDMVRYLKEISSNSNKRKDLVTFMSYGPSSIRFDIGKESSAVSWLMANRRYHEGDVNIAAHTTNGLPFQTSLIGGILRGYFIDGKPSQDELLIAHLKSQQTIPLSLIAMIVTLIGNAIQEYAIGYKQPIVKKLIHVWSYTAIVKTLKDIEMKTPAYYSLMQARLWKEMKLYNAYGLESQHGRSRDCPPQVYNYDALTAYALSAEIDHNQVGERTAKEVGFPEGQGKERQERRWEREKEEEEEEEEEEENTNSSVAGKVKLRSKTLSEELAGEPTLILDGIPNLV</sequence>
<keyword evidence="3" id="KW-0547">Nucleotide-binding</keyword>
<feature type="compositionally biased region" description="Acidic residues" evidence="6">
    <location>
        <begin position="653"/>
        <end position="676"/>
    </location>
</feature>
<feature type="compositionally biased region" description="Basic and acidic residues" evidence="6">
    <location>
        <begin position="143"/>
        <end position="152"/>
    </location>
</feature>
<gene>
    <name evidence="8" type="ORF">D9757_013035</name>
</gene>
<protein>
    <recommendedName>
        <fullName evidence="1">non-specific serine/threonine protein kinase</fullName>
        <ecNumber evidence="1">2.7.11.1</ecNumber>
    </recommendedName>
</protein>
<dbReference type="InterPro" id="IPR045269">
    <property type="entry name" value="Atg1-like"/>
</dbReference>
<feature type="compositionally biased region" description="Polar residues" evidence="6">
    <location>
        <begin position="553"/>
        <end position="582"/>
    </location>
</feature>
<dbReference type="InterPro" id="IPR008271">
    <property type="entry name" value="Ser/Thr_kinase_AS"/>
</dbReference>
<dbReference type="InterPro" id="IPR011009">
    <property type="entry name" value="Kinase-like_dom_sf"/>
</dbReference>
<evidence type="ECO:0000313" key="8">
    <source>
        <dbReference type="EMBL" id="KAF5358721.1"/>
    </source>
</evidence>
<dbReference type="CDD" id="cd00180">
    <property type="entry name" value="PKc"/>
    <property type="match status" value="1"/>
</dbReference>
<evidence type="ECO:0000259" key="7">
    <source>
        <dbReference type="PROSITE" id="PS50011"/>
    </source>
</evidence>
<feature type="region of interest" description="Disordered" evidence="6">
    <location>
        <begin position="1024"/>
        <end position="1043"/>
    </location>
</feature>
<evidence type="ECO:0000256" key="1">
    <source>
        <dbReference type="ARBA" id="ARBA00012513"/>
    </source>
</evidence>
<dbReference type="SUPFAM" id="SSF56112">
    <property type="entry name" value="Protein kinase-like (PK-like)"/>
    <property type="match status" value="1"/>
</dbReference>
<dbReference type="Pfam" id="PF00069">
    <property type="entry name" value="Pkinase"/>
    <property type="match status" value="1"/>
</dbReference>